<dbReference type="AlphaFoldDB" id="A0A9W9ZHQ2"/>
<keyword evidence="2" id="KW-1185">Reference proteome</keyword>
<comment type="caution">
    <text evidence="1">The sequence shown here is derived from an EMBL/GenBank/DDBJ whole genome shotgun (WGS) entry which is preliminary data.</text>
</comment>
<sequence>MVIIPERAFCGGQINILRLARPFAFMFLILIGGKEESIWVSEIGSNNDTPSQDWRQLVGKALMKMQVKAVLPM</sequence>
<evidence type="ECO:0000313" key="2">
    <source>
        <dbReference type="Proteomes" id="UP001163046"/>
    </source>
</evidence>
<name>A0A9W9ZHQ2_9CNID</name>
<accession>A0A9W9ZHQ2</accession>
<dbReference type="Proteomes" id="UP001163046">
    <property type="component" value="Unassembled WGS sequence"/>
</dbReference>
<feature type="non-terminal residue" evidence="1">
    <location>
        <position position="73"/>
    </location>
</feature>
<evidence type="ECO:0000313" key="1">
    <source>
        <dbReference type="EMBL" id="KAJ7381680.1"/>
    </source>
</evidence>
<proteinExistence type="predicted"/>
<reference evidence="1" key="1">
    <citation type="submission" date="2023-01" db="EMBL/GenBank/DDBJ databases">
        <title>Genome assembly of the deep-sea coral Lophelia pertusa.</title>
        <authorList>
            <person name="Herrera S."/>
            <person name="Cordes E."/>
        </authorList>
    </citation>
    <scope>NUCLEOTIDE SEQUENCE</scope>
    <source>
        <strain evidence="1">USNM1676648</strain>
        <tissue evidence="1">Polyp</tissue>
    </source>
</reference>
<protein>
    <submittedName>
        <fullName evidence="1">Uncharacterized protein</fullName>
    </submittedName>
</protein>
<organism evidence="1 2">
    <name type="scientific">Desmophyllum pertusum</name>
    <dbReference type="NCBI Taxonomy" id="174260"/>
    <lineage>
        <taxon>Eukaryota</taxon>
        <taxon>Metazoa</taxon>
        <taxon>Cnidaria</taxon>
        <taxon>Anthozoa</taxon>
        <taxon>Hexacorallia</taxon>
        <taxon>Scleractinia</taxon>
        <taxon>Caryophylliina</taxon>
        <taxon>Caryophylliidae</taxon>
        <taxon>Desmophyllum</taxon>
    </lineage>
</organism>
<dbReference type="EMBL" id="MU826095">
    <property type="protein sequence ID" value="KAJ7381680.1"/>
    <property type="molecule type" value="Genomic_DNA"/>
</dbReference>
<gene>
    <name evidence="1" type="ORF">OS493_039651</name>
</gene>